<dbReference type="eggNOG" id="ENOG502QPNA">
    <property type="taxonomic scope" value="Eukaryota"/>
</dbReference>
<comment type="similarity">
    <text evidence="2">Belongs to the IFT46 family.</text>
</comment>
<dbReference type="GeneID" id="8236601"/>
<accession>E0VFQ3</accession>
<evidence type="ECO:0000256" key="7">
    <source>
        <dbReference type="ARBA" id="ARBA00023273"/>
    </source>
</evidence>
<dbReference type="KEGG" id="phu:Phum_PHUM164110"/>
<evidence type="ECO:0000313" key="10">
    <source>
        <dbReference type="Proteomes" id="UP000009046"/>
    </source>
</evidence>
<dbReference type="GO" id="GO:0060271">
    <property type="term" value="P:cilium assembly"/>
    <property type="evidence" value="ECO:0007669"/>
    <property type="project" value="TreeGrafter"/>
</dbReference>
<dbReference type="Pfam" id="PF12317">
    <property type="entry name" value="IFT46_B_C"/>
    <property type="match status" value="1"/>
</dbReference>
<keyword evidence="4" id="KW-0963">Cytoplasm</keyword>
<evidence type="ECO:0000313" key="8">
    <source>
        <dbReference type="EMBL" id="EEB12209.1"/>
    </source>
</evidence>
<comment type="subcellular location">
    <subcellularLocation>
        <location evidence="1">Cytoplasm</location>
        <location evidence="1">Cytoskeleton</location>
        <location evidence="1">Cilium basal body</location>
    </subcellularLocation>
</comment>
<dbReference type="GO" id="GO:0042073">
    <property type="term" value="P:intraciliary transport"/>
    <property type="evidence" value="ECO:0007669"/>
    <property type="project" value="InterPro"/>
</dbReference>
<dbReference type="AlphaFoldDB" id="E0VFQ3"/>
<evidence type="ECO:0000256" key="3">
    <source>
        <dbReference type="ARBA" id="ARBA00017206"/>
    </source>
</evidence>
<dbReference type="InterPro" id="IPR022088">
    <property type="entry name" value="Intraflagellar_transp_cmplxB"/>
</dbReference>
<evidence type="ECO:0000256" key="4">
    <source>
        <dbReference type="ARBA" id="ARBA00022490"/>
    </source>
</evidence>
<sequence length="235" mass="26736">MNLKSEVINWMILTKMTRKTTTTTTDDIEVPVIQGGYDPTEYEKLAVSEEIKGIFNFIAIYTTQNIELEYKLCPFLPDFIPAVGDIDAFIKVSRPDGVSDGLGLNVLDEPSLQQSDPAVLQLQLRAVDKQLSAKAVIVKKIENAEKNSKAIKRWIKAIGDLHSSKPSQIVQFSKPMPNIDTLMQEWPTEFEEKLNALMIPNPEIDCDLSTYIYLIYQCTNQKFSLFIHFLLYILQ</sequence>
<proteinExistence type="inferred from homology"/>
<dbReference type="EMBL" id="AAZO01001916">
    <property type="status" value="NOT_ANNOTATED_CDS"/>
    <property type="molecule type" value="Genomic_DNA"/>
</dbReference>
<dbReference type="EMBL" id="DS235123">
    <property type="protein sequence ID" value="EEB12209.1"/>
    <property type="molecule type" value="Genomic_DNA"/>
</dbReference>
<keyword evidence="5" id="KW-0969">Cilium</keyword>
<dbReference type="CTD" id="8236601"/>
<keyword evidence="6" id="KW-0206">Cytoskeleton</keyword>
<dbReference type="PANTHER" id="PTHR13376">
    <property type="entry name" value="INTRAFLAGELLAR TRANSPORT PROTEIN 46 HOMOLOG"/>
    <property type="match status" value="1"/>
</dbReference>
<reference evidence="9" key="3">
    <citation type="submission" date="2020-05" db="UniProtKB">
        <authorList>
            <consortium name="EnsemblMetazoa"/>
        </authorList>
    </citation>
    <scope>IDENTIFICATION</scope>
    <source>
        <strain evidence="9">USDA</strain>
    </source>
</reference>
<dbReference type="GO" id="GO:0030992">
    <property type="term" value="C:intraciliary transport particle B"/>
    <property type="evidence" value="ECO:0007669"/>
    <property type="project" value="TreeGrafter"/>
</dbReference>
<dbReference type="RefSeq" id="XP_002424947.1">
    <property type="nucleotide sequence ID" value="XM_002424902.1"/>
</dbReference>
<keyword evidence="7" id="KW-0966">Cell projection</keyword>
<dbReference type="Proteomes" id="UP000009046">
    <property type="component" value="Unassembled WGS sequence"/>
</dbReference>
<dbReference type="PANTHER" id="PTHR13376:SF0">
    <property type="entry name" value="INTRAFLAGELLAR TRANSPORT PROTEIN 46 HOMOLOG"/>
    <property type="match status" value="1"/>
</dbReference>
<evidence type="ECO:0000313" key="9">
    <source>
        <dbReference type="EnsemblMetazoa" id="PHUM164110-PA"/>
    </source>
</evidence>
<gene>
    <name evidence="9" type="primary">8236601</name>
    <name evidence="8" type="ORF">Phum_PHUM164110</name>
</gene>
<evidence type="ECO:0000256" key="6">
    <source>
        <dbReference type="ARBA" id="ARBA00023212"/>
    </source>
</evidence>
<reference evidence="8" key="1">
    <citation type="submission" date="2007-04" db="EMBL/GenBank/DDBJ databases">
        <title>Annotation of Pediculus humanus corporis strain USDA.</title>
        <authorList>
            <person name="Kirkness E."/>
            <person name="Hannick L."/>
            <person name="Hass B."/>
            <person name="Bruggner R."/>
            <person name="Lawson D."/>
            <person name="Bidwell S."/>
            <person name="Joardar V."/>
            <person name="Caler E."/>
            <person name="Walenz B."/>
            <person name="Inman J."/>
            <person name="Schobel S."/>
            <person name="Galinsky K."/>
            <person name="Amedeo P."/>
            <person name="Strausberg R."/>
        </authorList>
    </citation>
    <scope>NUCLEOTIDE SEQUENCE</scope>
    <source>
        <strain>USDA</strain>
    </source>
</reference>
<dbReference type="InParanoid" id="E0VFQ3"/>
<organism>
    <name type="scientific">Pediculus humanus subsp. corporis</name>
    <name type="common">Body louse</name>
    <dbReference type="NCBI Taxonomy" id="121224"/>
    <lineage>
        <taxon>Eukaryota</taxon>
        <taxon>Metazoa</taxon>
        <taxon>Ecdysozoa</taxon>
        <taxon>Arthropoda</taxon>
        <taxon>Hexapoda</taxon>
        <taxon>Insecta</taxon>
        <taxon>Pterygota</taxon>
        <taxon>Neoptera</taxon>
        <taxon>Paraneoptera</taxon>
        <taxon>Psocodea</taxon>
        <taxon>Troctomorpha</taxon>
        <taxon>Phthiraptera</taxon>
        <taxon>Anoplura</taxon>
        <taxon>Pediculidae</taxon>
        <taxon>Pediculus</taxon>
    </lineage>
</organism>
<protein>
    <recommendedName>
        <fullName evidence="3">Intraflagellar transport protein 46 homolog</fullName>
    </recommendedName>
</protein>
<name>E0VFQ3_PEDHC</name>
<evidence type="ECO:0000256" key="2">
    <source>
        <dbReference type="ARBA" id="ARBA00007700"/>
    </source>
</evidence>
<reference evidence="8" key="2">
    <citation type="submission" date="2007-04" db="EMBL/GenBank/DDBJ databases">
        <title>The genome of the human body louse.</title>
        <authorList>
            <consortium name="The Human Body Louse Genome Consortium"/>
            <person name="Kirkness E."/>
            <person name="Walenz B."/>
            <person name="Hass B."/>
            <person name="Bruggner R."/>
            <person name="Strausberg R."/>
        </authorList>
    </citation>
    <scope>NUCLEOTIDE SEQUENCE</scope>
    <source>
        <strain>USDA</strain>
    </source>
</reference>
<dbReference type="HOGENOM" id="CLU_039364_0_0_1"/>
<dbReference type="STRING" id="121224.E0VFQ3"/>
<dbReference type="GO" id="GO:0005815">
    <property type="term" value="C:microtubule organizing center"/>
    <property type="evidence" value="ECO:0007669"/>
    <property type="project" value="TreeGrafter"/>
</dbReference>
<evidence type="ECO:0000256" key="5">
    <source>
        <dbReference type="ARBA" id="ARBA00023069"/>
    </source>
</evidence>
<dbReference type="EnsemblMetazoa" id="PHUM164110-RA">
    <property type="protein sequence ID" value="PHUM164110-PA"/>
    <property type="gene ID" value="PHUM164110"/>
</dbReference>
<dbReference type="GO" id="GO:0031514">
    <property type="term" value="C:motile cilium"/>
    <property type="evidence" value="ECO:0007669"/>
    <property type="project" value="TreeGrafter"/>
</dbReference>
<dbReference type="VEuPathDB" id="VectorBase:PHUM164110"/>
<evidence type="ECO:0000256" key="1">
    <source>
        <dbReference type="ARBA" id="ARBA00004120"/>
    </source>
</evidence>
<dbReference type="OrthoDB" id="2119217at2759"/>
<keyword evidence="10" id="KW-1185">Reference proteome</keyword>